<dbReference type="Gene3D" id="3.40.50.620">
    <property type="entry name" value="HUPs"/>
    <property type="match status" value="2"/>
</dbReference>
<feature type="domain" description="UspA" evidence="2">
    <location>
        <begin position="145"/>
        <end position="275"/>
    </location>
</feature>
<reference evidence="3 4" key="1">
    <citation type="submission" date="2018-10" db="EMBL/GenBank/DDBJ databases">
        <title>Draft genome of Mycobacterium hodleri strain B.</title>
        <authorList>
            <person name="Amande T.J."/>
            <person name="Mcgenity T.J."/>
        </authorList>
    </citation>
    <scope>NUCLEOTIDE SEQUENCE [LARGE SCALE GENOMIC DNA]</scope>
    <source>
        <strain evidence="3 4">B</strain>
    </source>
</reference>
<name>A0A544W307_9MYCO</name>
<dbReference type="InterPro" id="IPR006015">
    <property type="entry name" value="Universal_stress_UspA"/>
</dbReference>
<dbReference type="PANTHER" id="PTHR46268:SF6">
    <property type="entry name" value="UNIVERSAL STRESS PROTEIN UP12"/>
    <property type="match status" value="1"/>
</dbReference>
<evidence type="ECO:0000256" key="1">
    <source>
        <dbReference type="ARBA" id="ARBA00008791"/>
    </source>
</evidence>
<evidence type="ECO:0000313" key="3">
    <source>
        <dbReference type="EMBL" id="TQR86627.1"/>
    </source>
</evidence>
<organism evidence="3 4">
    <name type="scientific">Mycolicibacterium hodleri</name>
    <dbReference type="NCBI Taxonomy" id="49897"/>
    <lineage>
        <taxon>Bacteria</taxon>
        <taxon>Bacillati</taxon>
        <taxon>Actinomycetota</taxon>
        <taxon>Actinomycetes</taxon>
        <taxon>Mycobacteriales</taxon>
        <taxon>Mycobacteriaceae</taxon>
        <taxon>Mycolicibacterium</taxon>
    </lineage>
</organism>
<dbReference type="PRINTS" id="PR01438">
    <property type="entry name" value="UNVRSLSTRESS"/>
</dbReference>
<dbReference type="InterPro" id="IPR006016">
    <property type="entry name" value="UspA"/>
</dbReference>
<dbReference type="PANTHER" id="PTHR46268">
    <property type="entry name" value="STRESS RESPONSE PROTEIN NHAX"/>
    <property type="match status" value="1"/>
</dbReference>
<feature type="domain" description="UspA" evidence="2">
    <location>
        <begin position="11"/>
        <end position="134"/>
    </location>
</feature>
<dbReference type="AlphaFoldDB" id="A0A544W307"/>
<comment type="caution">
    <text evidence="3">The sequence shown here is derived from an EMBL/GenBank/DDBJ whole genome shotgun (WGS) entry which is preliminary data.</text>
</comment>
<dbReference type="SUPFAM" id="SSF52402">
    <property type="entry name" value="Adenine nucleotide alpha hydrolases-like"/>
    <property type="match status" value="2"/>
</dbReference>
<keyword evidence="4" id="KW-1185">Reference proteome</keyword>
<evidence type="ECO:0000313" key="4">
    <source>
        <dbReference type="Proteomes" id="UP000315759"/>
    </source>
</evidence>
<comment type="similarity">
    <text evidence="1">Belongs to the universal stress protein A family.</text>
</comment>
<evidence type="ECO:0000259" key="2">
    <source>
        <dbReference type="Pfam" id="PF00582"/>
    </source>
</evidence>
<dbReference type="InterPro" id="IPR014729">
    <property type="entry name" value="Rossmann-like_a/b/a_fold"/>
</dbReference>
<protein>
    <submittedName>
        <fullName evidence="3">Universal stress protein</fullName>
    </submittedName>
</protein>
<dbReference type="Proteomes" id="UP000315759">
    <property type="component" value="Unassembled WGS sequence"/>
</dbReference>
<dbReference type="EMBL" id="VIFX01000011">
    <property type="protein sequence ID" value="TQR86627.1"/>
    <property type="molecule type" value="Genomic_DNA"/>
</dbReference>
<gene>
    <name evidence="3" type="ORF">D8S82_10790</name>
</gene>
<accession>A0A544W307</accession>
<proteinExistence type="inferred from homology"/>
<sequence>MRDTIAARPSVVVGIDGSRSAVTAALWAAEEAVARHVPLRLVSVVAANGASPDVATAETRVRQAVTAVESTNDAVKVEVEILQGRPVDRLLEAGRGAAMLCIGAVGTTGATSRRIGSTAVELAGRAHCPVAIIRGATPSPDLAESIVVELDRSPAGDVVLQLGVDEALLRHAPLVVISVWDPHVTDVHDVHAVAEQNRQVRAQLNRRLACTLRRHPELKVEAVAVHGSLLNYLSHHGRSVQLVLVGRRRAHGIAEMTGPRSHAALHDTDCSIIVCDQQGAL</sequence>
<dbReference type="Pfam" id="PF00582">
    <property type="entry name" value="Usp"/>
    <property type="match status" value="2"/>
</dbReference>
<dbReference type="RefSeq" id="WP_142552091.1">
    <property type="nucleotide sequence ID" value="NZ_VIFX01000011.1"/>
</dbReference>